<dbReference type="Pfam" id="PF16709">
    <property type="entry name" value="SCAB-Ig"/>
    <property type="match status" value="1"/>
</dbReference>
<sequence>MIGKNNWADVEELQPVDNYPLRLTFKGRILMEEEAGVVSENLDLATGSSRVDDASFVEVLENLSGGKDETKMSAPNEICILQTLPFEWLQDPVDDMHKLIKQNSKTSIALYRERDTTKGAKIVKNPLSEFVTSFKSGTNRWGYNNFLHDNCPSMILRNLAFNLGFCLEENLREVPDDYRCEDKDIDELMKEVQEARRIKMLHQPSKLTISKRSEMNMYELDGTEALGSYLWICPCSETVPEPSECSFQWYRLTFEAGNKELILGATKSVYAPEPFDVGRILQAEVITDGHIITVTTTGPIDPGLL</sequence>
<comment type="caution">
    <text evidence="3">The sequence shown here is derived from an EMBL/GenBank/DDBJ whole genome shotgun (WGS) entry which is preliminary data.</text>
</comment>
<dbReference type="Pfam" id="PF16712">
    <property type="entry name" value="SCAB_CC"/>
    <property type="match status" value="1"/>
</dbReference>
<dbReference type="PANTHER" id="PTHR31172:SF3">
    <property type="entry name" value="STOMATAL CLOSURE-RELATED ACTIN-BINDING PROTEIN 1"/>
    <property type="match status" value="1"/>
</dbReference>
<dbReference type="EMBL" id="JBJUIK010000004">
    <property type="protein sequence ID" value="KAL3529284.1"/>
    <property type="molecule type" value="Genomic_DNA"/>
</dbReference>
<evidence type="ECO:0000259" key="2">
    <source>
        <dbReference type="Pfam" id="PF16712"/>
    </source>
</evidence>
<protein>
    <submittedName>
        <fullName evidence="3">Uncharacterized protein</fullName>
    </submittedName>
</protein>
<dbReference type="InterPro" id="IPR039640">
    <property type="entry name" value="SCAB"/>
</dbReference>
<dbReference type="AlphaFoldDB" id="A0ABD3AC73"/>
<reference evidence="3 4" key="1">
    <citation type="submission" date="2024-11" db="EMBL/GenBank/DDBJ databases">
        <title>A near-complete genome assembly of Cinchona calisaya.</title>
        <authorList>
            <person name="Lian D.C."/>
            <person name="Zhao X.W."/>
            <person name="Wei L."/>
        </authorList>
    </citation>
    <scope>NUCLEOTIDE SEQUENCE [LARGE SCALE GENOMIC DNA]</scope>
    <source>
        <tissue evidence="3">Nenye</tissue>
    </source>
</reference>
<feature type="domain" description="Stomatal closure-related actin-binding protein Ig" evidence="1">
    <location>
        <begin position="218"/>
        <end position="302"/>
    </location>
</feature>
<proteinExistence type="predicted"/>
<evidence type="ECO:0000259" key="1">
    <source>
        <dbReference type="Pfam" id="PF16709"/>
    </source>
</evidence>
<name>A0ABD3AC73_9GENT</name>
<evidence type="ECO:0000313" key="3">
    <source>
        <dbReference type="EMBL" id="KAL3529284.1"/>
    </source>
</evidence>
<dbReference type="Proteomes" id="UP001630127">
    <property type="component" value="Unassembled WGS sequence"/>
</dbReference>
<dbReference type="InterPro" id="IPR032015">
    <property type="entry name" value="SCAB-Ig"/>
</dbReference>
<dbReference type="Gene3D" id="2.60.40.2700">
    <property type="match status" value="1"/>
</dbReference>
<dbReference type="InterPro" id="IPR032009">
    <property type="entry name" value="SCAB_CC"/>
</dbReference>
<gene>
    <name evidence="3" type="ORF">ACH5RR_008606</name>
</gene>
<feature type="domain" description="Stomatal closure-related actin-binding protein coiled-coil" evidence="2">
    <location>
        <begin position="180"/>
        <end position="207"/>
    </location>
</feature>
<accession>A0ABD3AC73</accession>
<keyword evidence="4" id="KW-1185">Reference proteome</keyword>
<evidence type="ECO:0000313" key="4">
    <source>
        <dbReference type="Proteomes" id="UP001630127"/>
    </source>
</evidence>
<dbReference type="PANTHER" id="PTHR31172">
    <property type="entry name" value="STOMATAL CLOSURE-RELATED ACTIN-BINDING PROTEIN 1"/>
    <property type="match status" value="1"/>
</dbReference>
<organism evidence="3 4">
    <name type="scientific">Cinchona calisaya</name>
    <dbReference type="NCBI Taxonomy" id="153742"/>
    <lineage>
        <taxon>Eukaryota</taxon>
        <taxon>Viridiplantae</taxon>
        <taxon>Streptophyta</taxon>
        <taxon>Embryophyta</taxon>
        <taxon>Tracheophyta</taxon>
        <taxon>Spermatophyta</taxon>
        <taxon>Magnoliopsida</taxon>
        <taxon>eudicotyledons</taxon>
        <taxon>Gunneridae</taxon>
        <taxon>Pentapetalae</taxon>
        <taxon>asterids</taxon>
        <taxon>lamiids</taxon>
        <taxon>Gentianales</taxon>
        <taxon>Rubiaceae</taxon>
        <taxon>Cinchonoideae</taxon>
        <taxon>Cinchoneae</taxon>
        <taxon>Cinchona</taxon>
    </lineage>
</organism>